<dbReference type="EMBL" id="GBXM01074137">
    <property type="protein sequence ID" value="JAH34440.1"/>
    <property type="molecule type" value="Transcribed_RNA"/>
</dbReference>
<protein>
    <submittedName>
        <fullName evidence="1">Uncharacterized protein</fullName>
    </submittedName>
</protein>
<evidence type="ECO:0000313" key="1">
    <source>
        <dbReference type="EMBL" id="JAH34440.1"/>
    </source>
</evidence>
<organism evidence="1">
    <name type="scientific">Anguilla anguilla</name>
    <name type="common">European freshwater eel</name>
    <name type="synonym">Muraena anguilla</name>
    <dbReference type="NCBI Taxonomy" id="7936"/>
    <lineage>
        <taxon>Eukaryota</taxon>
        <taxon>Metazoa</taxon>
        <taxon>Chordata</taxon>
        <taxon>Craniata</taxon>
        <taxon>Vertebrata</taxon>
        <taxon>Euteleostomi</taxon>
        <taxon>Actinopterygii</taxon>
        <taxon>Neopterygii</taxon>
        <taxon>Teleostei</taxon>
        <taxon>Anguilliformes</taxon>
        <taxon>Anguillidae</taxon>
        <taxon>Anguilla</taxon>
    </lineage>
</organism>
<name>A0A0E9S1A5_ANGAN</name>
<reference evidence="1" key="2">
    <citation type="journal article" date="2015" name="Fish Shellfish Immunol.">
        <title>Early steps in the European eel (Anguilla anguilla)-Vibrio vulnificus interaction in the gills: Role of the RtxA13 toxin.</title>
        <authorList>
            <person name="Callol A."/>
            <person name="Pajuelo D."/>
            <person name="Ebbesson L."/>
            <person name="Teles M."/>
            <person name="MacKenzie S."/>
            <person name="Amaro C."/>
        </authorList>
    </citation>
    <scope>NUCLEOTIDE SEQUENCE</scope>
</reference>
<proteinExistence type="predicted"/>
<dbReference type="AlphaFoldDB" id="A0A0E9S1A5"/>
<sequence>MSDSSFHKTKVKATELIFGYPKK</sequence>
<reference evidence="1" key="1">
    <citation type="submission" date="2014-11" db="EMBL/GenBank/DDBJ databases">
        <authorList>
            <person name="Amaro Gonzalez C."/>
        </authorList>
    </citation>
    <scope>NUCLEOTIDE SEQUENCE</scope>
</reference>
<accession>A0A0E9S1A5</accession>